<feature type="binding site" evidence="11">
    <location>
        <position position="118"/>
    </location>
    <ligand>
        <name>(2R)-3-phosphoglycerate</name>
        <dbReference type="ChEBI" id="CHEBI:58272"/>
    </ligand>
</feature>
<dbReference type="PIRSF" id="PIRSF000724">
    <property type="entry name" value="Pgk"/>
    <property type="match status" value="1"/>
</dbReference>
<evidence type="ECO:0000256" key="10">
    <source>
        <dbReference type="HAMAP-Rule" id="MF_00145"/>
    </source>
</evidence>
<dbReference type="GO" id="GO:0004618">
    <property type="term" value="F:phosphoglycerate kinase activity"/>
    <property type="evidence" value="ECO:0007669"/>
    <property type="project" value="UniProtKB-UniRule"/>
</dbReference>
<keyword evidence="6 10" id="KW-0808">Transferase</keyword>
<dbReference type="GO" id="GO:0006094">
    <property type="term" value="P:gluconeogenesis"/>
    <property type="evidence" value="ECO:0007669"/>
    <property type="project" value="TreeGrafter"/>
</dbReference>
<dbReference type="PANTHER" id="PTHR11406:SF23">
    <property type="entry name" value="PHOSPHOGLYCERATE KINASE 1, CHLOROPLASTIC-RELATED"/>
    <property type="match status" value="1"/>
</dbReference>
<evidence type="ECO:0000256" key="13">
    <source>
        <dbReference type="RuleBase" id="RU000532"/>
    </source>
</evidence>
<dbReference type="PRINTS" id="PR00477">
    <property type="entry name" value="PHGLYCKINASE"/>
</dbReference>
<reference evidence="15" key="1">
    <citation type="submission" date="2017-09" db="EMBL/GenBank/DDBJ databases">
        <title>Depth-based differentiation of microbial function through sediment-hosted aquifers and enrichment of novel symbionts in the deep terrestrial subsurface.</title>
        <authorList>
            <person name="Probst A.J."/>
            <person name="Ladd B."/>
            <person name="Jarett J.K."/>
            <person name="Geller-Mcgrath D.E."/>
            <person name="Sieber C.M.K."/>
            <person name="Emerson J.B."/>
            <person name="Anantharaman K."/>
            <person name="Thomas B.C."/>
            <person name="Malmstrom R."/>
            <person name="Stieglmeier M."/>
            <person name="Klingl A."/>
            <person name="Woyke T."/>
            <person name="Ryan C.M."/>
            <person name="Banfield J.F."/>
        </authorList>
    </citation>
    <scope>NUCLEOTIDE SEQUENCE [LARGE SCALE GENOMIC DNA]</scope>
</reference>
<comment type="pathway">
    <text evidence="2 10">Carbohydrate degradation; glycolysis; pyruvate from D-glyceraldehyde 3-phosphate: step 2/5.</text>
</comment>
<evidence type="ECO:0000256" key="8">
    <source>
        <dbReference type="ARBA" id="ARBA00022777"/>
    </source>
</evidence>
<comment type="subunit">
    <text evidence="10">Monomer.</text>
</comment>
<comment type="catalytic activity">
    <reaction evidence="1 10 13">
        <text>(2R)-3-phosphoglycerate + ATP = (2R)-3-phospho-glyceroyl phosphate + ADP</text>
        <dbReference type="Rhea" id="RHEA:14801"/>
        <dbReference type="ChEBI" id="CHEBI:30616"/>
        <dbReference type="ChEBI" id="CHEBI:57604"/>
        <dbReference type="ChEBI" id="CHEBI:58272"/>
        <dbReference type="ChEBI" id="CHEBI:456216"/>
        <dbReference type="EC" id="2.7.2.3"/>
    </reaction>
</comment>
<feature type="binding site" evidence="10">
    <location>
        <position position="37"/>
    </location>
    <ligand>
        <name>substrate</name>
    </ligand>
</feature>
<keyword evidence="9 10" id="KW-0067">ATP-binding</keyword>
<dbReference type="FunFam" id="3.40.50.1260:FF:000006">
    <property type="entry name" value="Phosphoglycerate kinase"/>
    <property type="match status" value="1"/>
</dbReference>
<evidence type="ECO:0000256" key="3">
    <source>
        <dbReference type="ARBA" id="ARBA00008982"/>
    </source>
</evidence>
<dbReference type="Gene3D" id="3.40.50.1260">
    <property type="entry name" value="Phosphoglycerate kinase, N-terminal domain"/>
    <property type="match status" value="2"/>
</dbReference>
<dbReference type="HAMAP" id="MF_00145">
    <property type="entry name" value="Phosphoglyc_kinase"/>
    <property type="match status" value="1"/>
</dbReference>
<feature type="binding site" evidence="11">
    <location>
        <position position="37"/>
    </location>
    <ligand>
        <name>(2R)-3-phosphoglycerate</name>
        <dbReference type="ChEBI" id="CHEBI:58272"/>
    </ligand>
</feature>
<dbReference type="UniPathway" id="UPA00109">
    <property type="reaction ID" value="UER00185"/>
</dbReference>
<dbReference type="GO" id="GO:0006096">
    <property type="term" value="P:glycolytic process"/>
    <property type="evidence" value="ECO:0007669"/>
    <property type="project" value="UniProtKB-UniRule"/>
</dbReference>
<organism evidence="14 15">
    <name type="scientific">bacterium (Candidatus Gribaldobacteria) CG_4_10_14_0_8_um_filter_33_9</name>
    <dbReference type="NCBI Taxonomy" id="2014266"/>
    <lineage>
        <taxon>Bacteria</taxon>
        <taxon>Candidatus Gribaldobacteria</taxon>
    </lineage>
</organism>
<dbReference type="GO" id="GO:0005524">
    <property type="term" value="F:ATP binding"/>
    <property type="evidence" value="ECO:0007669"/>
    <property type="project" value="UniProtKB-KW"/>
</dbReference>
<dbReference type="InterPro" id="IPR001576">
    <property type="entry name" value="Phosphoglycerate_kinase"/>
</dbReference>
<feature type="binding site" evidence="10 11">
    <location>
        <begin position="60"/>
        <end position="63"/>
    </location>
    <ligand>
        <name>substrate</name>
    </ligand>
</feature>
<evidence type="ECO:0000256" key="7">
    <source>
        <dbReference type="ARBA" id="ARBA00022741"/>
    </source>
</evidence>
<evidence type="ECO:0000256" key="11">
    <source>
        <dbReference type="PIRSR" id="PIRSR000724-1"/>
    </source>
</evidence>
<dbReference type="InterPro" id="IPR036043">
    <property type="entry name" value="Phosphoglycerate_kinase_sf"/>
</dbReference>
<keyword evidence="8 10" id="KW-0418">Kinase</keyword>
<comment type="caution">
    <text evidence="14">The sequence shown here is derived from an EMBL/GenBank/DDBJ whole genome shotgun (WGS) entry which is preliminary data.</text>
</comment>
<feature type="binding site" evidence="10">
    <location>
        <position position="151"/>
    </location>
    <ligand>
        <name>substrate</name>
    </ligand>
</feature>
<keyword evidence="10" id="KW-0963">Cytoplasm</keyword>
<dbReference type="GO" id="GO:0005829">
    <property type="term" value="C:cytosol"/>
    <property type="evidence" value="ECO:0007669"/>
    <property type="project" value="TreeGrafter"/>
</dbReference>
<comment type="caution">
    <text evidence="10">Lacks conserved residue(s) required for the propagation of feature annotation.</text>
</comment>
<dbReference type="EC" id="2.7.2.3" evidence="4 10"/>
<feature type="binding site" evidence="10 11">
    <location>
        <begin position="22"/>
        <end position="24"/>
    </location>
    <ligand>
        <name>substrate</name>
    </ligand>
</feature>
<dbReference type="EMBL" id="PFMI01000041">
    <property type="protein sequence ID" value="PIZ00799.1"/>
    <property type="molecule type" value="Genomic_DNA"/>
</dbReference>
<keyword evidence="10" id="KW-0324">Glycolysis</keyword>
<evidence type="ECO:0000256" key="4">
    <source>
        <dbReference type="ARBA" id="ARBA00013061"/>
    </source>
</evidence>
<evidence type="ECO:0000256" key="12">
    <source>
        <dbReference type="PIRSR" id="PIRSR000724-2"/>
    </source>
</evidence>
<dbReference type="Pfam" id="PF00162">
    <property type="entry name" value="PGK"/>
    <property type="match status" value="1"/>
</dbReference>
<comment type="similarity">
    <text evidence="3 10 13">Belongs to the phosphoglycerate kinase family.</text>
</comment>
<dbReference type="InterPro" id="IPR015911">
    <property type="entry name" value="Phosphoglycerate_kinase_CS"/>
</dbReference>
<dbReference type="PANTHER" id="PTHR11406">
    <property type="entry name" value="PHOSPHOGLYCERATE KINASE"/>
    <property type="match status" value="1"/>
</dbReference>
<dbReference type="GO" id="GO:0043531">
    <property type="term" value="F:ADP binding"/>
    <property type="evidence" value="ECO:0007669"/>
    <property type="project" value="TreeGrafter"/>
</dbReference>
<feature type="binding site" evidence="11">
    <location>
        <position position="151"/>
    </location>
    <ligand>
        <name>(2R)-3-phosphoglycerate</name>
        <dbReference type="ChEBI" id="CHEBI:58272"/>
    </ligand>
</feature>
<evidence type="ECO:0000313" key="15">
    <source>
        <dbReference type="Proteomes" id="UP000229371"/>
    </source>
</evidence>
<gene>
    <name evidence="10 14" type="primary">pgk</name>
    <name evidence="14" type="ORF">COY61_01560</name>
</gene>
<evidence type="ECO:0000256" key="2">
    <source>
        <dbReference type="ARBA" id="ARBA00004838"/>
    </source>
</evidence>
<feature type="binding site" evidence="10">
    <location>
        <position position="118"/>
    </location>
    <ligand>
        <name>substrate</name>
    </ligand>
</feature>
<feature type="binding site" evidence="10 12">
    <location>
        <position position="319"/>
    </location>
    <ligand>
        <name>ATP</name>
        <dbReference type="ChEBI" id="CHEBI:30616"/>
    </ligand>
</feature>
<protein>
    <recommendedName>
        <fullName evidence="5 10">Phosphoglycerate kinase</fullName>
        <ecNumber evidence="4 10">2.7.2.3</ecNumber>
    </recommendedName>
</protein>
<evidence type="ECO:0000256" key="9">
    <source>
        <dbReference type="ARBA" id="ARBA00022840"/>
    </source>
</evidence>
<keyword evidence="7 10" id="KW-0547">Nucleotide-binding</keyword>
<dbReference type="AlphaFoldDB" id="A0A2M7RMT8"/>
<evidence type="ECO:0000256" key="1">
    <source>
        <dbReference type="ARBA" id="ARBA00000642"/>
    </source>
</evidence>
<evidence type="ECO:0000313" key="14">
    <source>
        <dbReference type="EMBL" id="PIZ00799.1"/>
    </source>
</evidence>
<feature type="binding site" evidence="10 12">
    <location>
        <begin position="346"/>
        <end position="349"/>
    </location>
    <ligand>
        <name>ATP</name>
        <dbReference type="ChEBI" id="CHEBI:30616"/>
    </ligand>
</feature>
<evidence type="ECO:0000256" key="6">
    <source>
        <dbReference type="ARBA" id="ARBA00022679"/>
    </source>
</evidence>
<accession>A0A2M7RMT8</accession>
<comment type="subcellular location">
    <subcellularLocation>
        <location evidence="10">Cytoplasm</location>
    </subcellularLocation>
</comment>
<dbReference type="SUPFAM" id="SSF53748">
    <property type="entry name" value="Phosphoglycerate kinase"/>
    <property type="match status" value="1"/>
</dbReference>
<dbReference type="Proteomes" id="UP000229371">
    <property type="component" value="Unassembled WGS sequence"/>
</dbReference>
<dbReference type="InterPro" id="IPR015824">
    <property type="entry name" value="Phosphoglycerate_kinase_N"/>
</dbReference>
<evidence type="ECO:0000256" key="5">
    <source>
        <dbReference type="ARBA" id="ARBA00016471"/>
    </source>
</evidence>
<name>A0A2M7RMT8_9BACT</name>
<dbReference type="PROSITE" id="PS00111">
    <property type="entry name" value="PGLYCERATE_KINASE"/>
    <property type="match status" value="1"/>
</dbReference>
<proteinExistence type="inferred from homology"/>
<sequence length="397" mass="44751">MKIMLSLKDYNFKDKKVLVRCDFNVPIEDNKIKDDFRIQKTLPTIEYLKNVGAKIILMSHMKRPGVQNQKFSLKIIVPKLEELLKARVKFCNECVGMKAKWKTEKLKSGEILLLENLRHHKGEEENDKEFAKSLAELGEVYVNEAFSVCHRNHTSLVLLPKLLPHFAGLQLEKEIESLSRISKTVKKPLCIIVGGKDVEFEIKVVEKFLEFSDHILFGGQVANVLLRVKGICIGKPWPKDEICHLVKKMNLTETKIHLPVDVLVSPDKKGDIYIRETGAGSIRKEEEALDIGKETITIFSEIIKNSQTIFWSGALGYFENEKFSQGTKKIAKTIAQKNDCFTVAGGGDTVRALRECNVLDKFSFVSTGGTAMLSFLAGEKLPGLEALEESKDHSIGF</sequence>